<feature type="compositionally biased region" description="Low complexity" evidence="1">
    <location>
        <begin position="1"/>
        <end position="18"/>
    </location>
</feature>
<dbReference type="jPOST" id="A0A0D9R4T9"/>
<proteinExistence type="predicted"/>
<dbReference type="EMBL" id="AQIB01116342">
    <property type="status" value="NOT_ANNOTATED_CDS"/>
    <property type="molecule type" value="Genomic_DNA"/>
</dbReference>
<reference evidence="2" key="2">
    <citation type="submission" date="2025-08" db="UniProtKB">
        <authorList>
            <consortium name="Ensembl"/>
        </authorList>
    </citation>
    <scope>IDENTIFICATION</scope>
</reference>
<keyword evidence="3" id="KW-1185">Reference proteome</keyword>
<dbReference type="OMA" id="CGSTARW"/>
<organism evidence="2 3">
    <name type="scientific">Chlorocebus sabaeus</name>
    <name type="common">Green monkey</name>
    <name type="synonym">Simia sabaea</name>
    <dbReference type="NCBI Taxonomy" id="60711"/>
    <lineage>
        <taxon>Eukaryota</taxon>
        <taxon>Metazoa</taxon>
        <taxon>Chordata</taxon>
        <taxon>Craniata</taxon>
        <taxon>Vertebrata</taxon>
        <taxon>Euteleostomi</taxon>
        <taxon>Mammalia</taxon>
        <taxon>Eutheria</taxon>
        <taxon>Euarchontoglires</taxon>
        <taxon>Primates</taxon>
        <taxon>Haplorrhini</taxon>
        <taxon>Catarrhini</taxon>
        <taxon>Cercopithecidae</taxon>
        <taxon>Cercopithecinae</taxon>
        <taxon>Chlorocebus</taxon>
    </lineage>
</organism>
<evidence type="ECO:0000313" key="3">
    <source>
        <dbReference type="Proteomes" id="UP000029965"/>
    </source>
</evidence>
<sequence length="154" mass="15960">MPRAGRAPAEGGPAPGARSSRCLRPRPLAWRRLVPNFGAWAPRKGAARVGRPVLSPRPSRAAGAPTCGAGSPGTLEEGVASGRTRRRTQSAGEVTQGRWGLGQEPLCPRGAPLPNSSPPACPQLPPALRLRALAPQPRGPACGSTARWPPRGEP</sequence>
<evidence type="ECO:0000256" key="1">
    <source>
        <dbReference type="SAM" id="MobiDB-lite"/>
    </source>
</evidence>
<feature type="compositionally biased region" description="Low complexity" evidence="1">
    <location>
        <begin position="126"/>
        <end position="141"/>
    </location>
</feature>
<dbReference type="Ensembl" id="ENSCSAT00000005407.1">
    <property type="protein sequence ID" value="ENSCSAP00000003628.1"/>
    <property type="gene ID" value="ENSCSAG00000007364.1"/>
</dbReference>
<evidence type="ECO:0000313" key="2">
    <source>
        <dbReference type="Ensembl" id="ENSCSAP00000003628.1"/>
    </source>
</evidence>
<accession>A0A0D9R4T9</accession>
<protein>
    <submittedName>
        <fullName evidence="2">Uncharacterized protein</fullName>
    </submittedName>
</protein>
<dbReference type="eggNOG" id="ENOG502TFE9">
    <property type="taxonomic scope" value="Eukaryota"/>
</dbReference>
<dbReference type="Proteomes" id="UP000029965">
    <property type="component" value="Chromosome 26"/>
</dbReference>
<dbReference type="Bgee" id="ENSCSAG00000007364">
    <property type="expression patterns" value="Expressed in pituitary gland"/>
</dbReference>
<dbReference type="AlphaFoldDB" id="A0A0D9R4T9"/>
<name>A0A0D9R4T9_CHLSB</name>
<feature type="compositionally biased region" description="Pro residues" evidence="1">
    <location>
        <begin position="115"/>
        <end position="125"/>
    </location>
</feature>
<feature type="region of interest" description="Disordered" evidence="1">
    <location>
        <begin position="43"/>
        <end position="154"/>
    </location>
</feature>
<reference evidence="2 3" key="1">
    <citation type="submission" date="2014-03" db="EMBL/GenBank/DDBJ databases">
        <authorList>
            <person name="Warren W."/>
            <person name="Wilson R.K."/>
        </authorList>
    </citation>
    <scope>NUCLEOTIDE SEQUENCE</scope>
</reference>
<reference evidence="2" key="3">
    <citation type="submission" date="2025-09" db="UniProtKB">
        <authorList>
            <consortium name="Ensembl"/>
        </authorList>
    </citation>
    <scope>IDENTIFICATION</scope>
</reference>
<feature type="region of interest" description="Disordered" evidence="1">
    <location>
        <begin position="1"/>
        <end position="25"/>
    </location>
</feature>